<reference evidence="1" key="2">
    <citation type="journal article" date="2015" name="Fish Shellfish Immunol.">
        <title>Early steps in the European eel (Anguilla anguilla)-Vibrio vulnificus interaction in the gills: Role of the RtxA13 toxin.</title>
        <authorList>
            <person name="Callol A."/>
            <person name="Pajuelo D."/>
            <person name="Ebbesson L."/>
            <person name="Teles M."/>
            <person name="MacKenzie S."/>
            <person name="Amaro C."/>
        </authorList>
    </citation>
    <scope>NUCLEOTIDE SEQUENCE</scope>
</reference>
<sequence length="41" mass="4517">MKSSPLFQNHHQIIKLHTAISVIISAVVPTKALRAVLRARA</sequence>
<dbReference type="AlphaFoldDB" id="A0A0E9XI93"/>
<reference evidence="1" key="1">
    <citation type="submission" date="2014-11" db="EMBL/GenBank/DDBJ databases">
        <authorList>
            <person name="Amaro Gonzalez C."/>
        </authorList>
    </citation>
    <scope>NUCLEOTIDE SEQUENCE</scope>
</reference>
<organism evidence="1">
    <name type="scientific">Anguilla anguilla</name>
    <name type="common">European freshwater eel</name>
    <name type="synonym">Muraena anguilla</name>
    <dbReference type="NCBI Taxonomy" id="7936"/>
    <lineage>
        <taxon>Eukaryota</taxon>
        <taxon>Metazoa</taxon>
        <taxon>Chordata</taxon>
        <taxon>Craniata</taxon>
        <taxon>Vertebrata</taxon>
        <taxon>Euteleostomi</taxon>
        <taxon>Actinopterygii</taxon>
        <taxon>Neopterygii</taxon>
        <taxon>Teleostei</taxon>
        <taxon>Anguilliformes</taxon>
        <taxon>Anguillidae</taxon>
        <taxon>Anguilla</taxon>
    </lineage>
</organism>
<dbReference type="EMBL" id="GBXM01007174">
    <property type="protein sequence ID" value="JAI01404.1"/>
    <property type="molecule type" value="Transcribed_RNA"/>
</dbReference>
<accession>A0A0E9XI93</accession>
<evidence type="ECO:0000313" key="1">
    <source>
        <dbReference type="EMBL" id="JAI01404.1"/>
    </source>
</evidence>
<name>A0A0E9XI93_ANGAN</name>
<protein>
    <submittedName>
        <fullName evidence="1">Uncharacterized protein</fullName>
    </submittedName>
</protein>
<proteinExistence type="predicted"/>